<organism evidence="7 8">
    <name type="scientific">Candidatus Methanocrinis alkalitolerans</name>
    <dbReference type="NCBI Taxonomy" id="3033395"/>
    <lineage>
        <taxon>Archaea</taxon>
        <taxon>Methanobacteriati</taxon>
        <taxon>Methanobacteriota</taxon>
        <taxon>Stenosarchaea group</taxon>
        <taxon>Methanomicrobia</taxon>
        <taxon>Methanotrichales</taxon>
        <taxon>Methanotrichaceae</taxon>
        <taxon>Methanocrinis</taxon>
    </lineage>
</organism>
<keyword evidence="8" id="KW-1185">Reference proteome</keyword>
<feature type="transmembrane region" description="Helical" evidence="6">
    <location>
        <begin position="65"/>
        <end position="90"/>
    </location>
</feature>
<dbReference type="InterPro" id="IPR052770">
    <property type="entry name" value="Cobalt_transport_CbiQ"/>
</dbReference>
<dbReference type="RefSeq" id="WP_316969377.1">
    <property type="nucleotide sequence ID" value="NZ_JARFPL010000026.1"/>
</dbReference>
<keyword evidence="2" id="KW-1003">Cell membrane</keyword>
<protein>
    <submittedName>
        <fullName evidence="7">Cobalt ECF transporter T component CbiQ</fullName>
    </submittedName>
</protein>
<evidence type="ECO:0000256" key="5">
    <source>
        <dbReference type="ARBA" id="ARBA00023136"/>
    </source>
</evidence>
<keyword evidence="5 6" id="KW-0472">Membrane</keyword>
<feature type="transmembrane region" description="Helical" evidence="6">
    <location>
        <begin position="153"/>
        <end position="173"/>
    </location>
</feature>
<dbReference type="EMBL" id="JARFPL010000026">
    <property type="protein sequence ID" value="MDF0593675.1"/>
    <property type="molecule type" value="Genomic_DNA"/>
</dbReference>
<dbReference type="Pfam" id="PF02361">
    <property type="entry name" value="CbiQ"/>
    <property type="match status" value="1"/>
</dbReference>
<evidence type="ECO:0000313" key="8">
    <source>
        <dbReference type="Proteomes" id="UP001215956"/>
    </source>
</evidence>
<dbReference type="InterPro" id="IPR012809">
    <property type="entry name" value="ECF_CbiQ"/>
</dbReference>
<evidence type="ECO:0000256" key="2">
    <source>
        <dbReference type="ARBA" id="ARBA00022475"/>
    </source>
</evidence>
<feature type="transmembrane region" description="Helical" evidence="6">
    <location>
        <begin position="240"/>
        <end position="257"/>
    </location>
</feature>
<evidence type="ECO:0000256" key="6">
    <source>
        <dbReference type="SAM" id="Phobius"/>
    </source>
</evidence>
<evidence type="ECO:0000313" key="7">
    <source>
        <dbReference type="EMBL" id="MDF0593675.1"/>
    </source>
</evidence>
<evidence type="ECO:0000256" key="4">
    <source>
        <dbReference type="ARBA" id="ARBA00022989"/>
    </source>
</evidence>
<dbReference type="InterPro" id="IPR003339">
    <property type="entry name" value="ABC/ECF_trnsptr_transmembrane"/>
</dbReference>
<dbReference type="Proteomes" id="UP001215956">
    <property type="component" value="Unassembled WGS sequence"/>
</dbReference>
<proteinExistence type="predicted"/>
<dbReference type="PANTHER" id="PTHR43723:SF1">
    <property type="entry name" value="COBALT TRANSPORT PROTEIN CBIQ"/>
    <property type="match status" value="1"/>
</dbReference>
<accession>A0ABT5XG27</accession>
<evidence type="ECO:0000256" key="3">
    <source>
        <dbReference type="ARBA" id="ARBA00022692"/>
    </source>
</evidence>
<reference evidence="7 8" key="1">
    <citation type="submission" date="2023-03" db="EMBL/GenBank/DDBJ databases">
        <title>Whole genome sequencing of Methanotrichaceae archaeon M04Ac.</title>
        <authorList>
            <person name="Khomyakova M.A."/>
            <person name="Merkel A.Y."/>
            <person name="Slobodkin A.I."/>
        </authorList>
    </citation>
    <scope>NUCLEOTIDE SEQUENCE [LARGE SCALE GENOMIC DNA]</scope>
    <source>
        <strain evidence="7 8">M04Ac</strain>
    </source>
</reference>
<dbReference type="CDD" id="cd16914">
    <property type="entry name" value="EcfT"/>
    <property type="match status" value="1"/>
</dbReference>
<feature type="transmembrane region" description="Helical" evidence="6">
    <location>
        <begin position="26"/>
        <end position="59"/>
    </location>
</feature>
<comment type="caution">
    <text evidence="7">The sequence shown here is derived from an EMBL/GenBank/DDBJ whole genome shotgun (WGS) entry which is preliminary data.</text>
</comment>
<name>A0ABT5XG27_9EURY</name>
<dbReference type="NCBIfam" id="TIGR02454">
    <property type="entry name" value="ECF_T_CbiQ"/>
    <property type="match status" value="1"/>
</dbReference>
<evidence type="ECO:0000256" key="1">
    <source>
        <dbReference type="ARBA" id="ARBA00004651"/>
    </source>
</evidence>
<comment type="subcellular location">
    <subcellularLocation>
        <location evidence="1">Cell membrane</location>
        <topology evidence="1">Multi-pass membrane protein</topology>
    </subcellularLocation>
</comment>
<sequence length="263" mass="28776">MALDHALLDDYALRSPLRKKNNKLKLALVAAALLVGVSSTSPVAPLFIALTMSFAAILLGKVPARFYLVMAAAPLSFALFGAVIILLFFGSGPEIFSLELFGQRIGASAEGAEMAVLVVSRTISGICCLFFLATTTPMVELFALLKGLRLPDTFVELSMMIYRYIFVFLDGAIKMRQAQVMRLGCDGFRSSVRSFSMMAGTLFLRTMDQGEKLYTAMDSRCYDGKLSLFEDKRPIKVQELLAASTYVTFIAALSYLSRGSSIF</sequence>
<keyword evidence="3 6" id="KW-0812">Transmembrane</keyword>
<gene>
    <name evidence="7" type="primary">cbiQ</name>
    <name evidence="7" type="ORF">P0O24_08770</name>
</gene>
<keyword evidence="4 6" id="KW-1133">Transmembrane helix</keyword>
<feature type="transmembrane region" description="Helical" evidence="6">
    <location>
        <begin position="111"/>
        <end position="133"/>
    </location>
</feature>
<dbReference type="PANTHER" id="PTHR43723">
    <property type="entry name" value="COBALT TRANSPORT PROTEIN CBIQ"/>
    <property type="match status" value="1"/>
</dbReference>